<dbReference type="Pfam" id="PF12344">
    <property type="entry name" value="UvrB"/>
    <property type="match status" value="1"/>
</dbReference>
<evidence type="ECO:0000256" key="10">
    <source>
        <dbReference type="ARBA" id="ARBA00026033"/>
    </source>
</evidence>
<dbReference type="GO" id="GO:0009432">
    <property type="term" value="P:SOS response"/>
    <property type="evidence" value="ECO:0007669"/>
    <property type="project" value="UniProtKB-UniRule"/>
</dbReference>
<dbReference type="GO" id="GO:0006289">
    <property type="term" value="P:nucleotide-excision repair"/>
    <property type="evidence" value="ECO:0007669"/>
    <property type="project" value="UniProtKB-UniRule"/>
</dbReference>
<dbReference type="SUPFAM" id="SSF52540">
    <property type="entry name" value="P-loop containing nucleoside triphosphate hydrolases"/>
    <property type="match status" value="2"/>
</dbReference>
<sequence>MIERVTDNTFDLHSKYQPAGDQPEAIEQLAEGIVDGKKAQILLGATGTGKTYTISNVIKEVNKPTLIIAHNKTLAGQLYGEFKEFFPNNAVEYFVSYYDYYQPEAYVPSSDTYIEKDSSINDEIDKLRHSATSALLERNDVIVVASVSCIFGLGSPKEYLEQVVSLRVGMEMDRNQLLRNLIDIQFERNDIDFQRGRFRVRGDVVEIFPASRDERALRVEFFGDEIERIREVDALTGEITGETEHVAIFPATHFLTNEEHMEVAISNIQKELADRLEVLRNDNKLLEAQRLEQRTNYDIEMLREMGYTSGIENYSRHMDGRKEGEPPYTLIDFFPDDFLLVVDESHVTMPQVRGMYNGDRARKQMLVDYGFRLPSALDNRPLRLEEFEERVNQIVYVSATPGPYEHEETDTVIEQIIRPTGLLDPVIEVRPIMGQIDDLVGEINERSERNERVFVTTLTKKMSEDLTDYFKELGIKVKYLHSDIKTLERTEIIRDLRLGKFDVLVGINLLREGLDVPEVSLVAILDADKEGFLRSERSLVQTIGRAARNSEGKVIMYADKVTDSMQRAMDETSRRRSIQQQYNEEHGIVPKTIIKEIRDLIAISKVAEDTGTYDTTSYEELSKSERKELIAKLEDEMREAAKTLDFETAATLRDTILELKAAE</sequence>
<comment type="subunit">
    <text evidence="10 12 13">Forms a heterotetramer with UvrA during the search for lesions. Interacts with UvrC in an incision complex.</text>
</comment>
<dbReference type="PROSITE" id="PS50151">
    <property type="entry name" value="UVR"/>
    <property type="match status" value="1"/>
</dbReference>
<evidence type="ECO:0000259" key="15">
    <source>
        <dbReference type="PROSITE" id="PS50151"/>
    </source>
</evidence>
<dbReference type="Pfam" id="PF04851">
    <property type="entry name" value="ResIII"/>
    <property type="match status" value="1"/>
</dbReference>
<evidence type="ECO:0000256" key="1">
    <source>
        <dbReference type="ARBA" id="ARBA00004496"/>
    </source>
</evidence>
<dbReference type="PANTHER" id="PTHR24029">
    <property type="entry name" value="UVRABC SYSTEM PROTEIN B"/>
    <property type="match status" value="1"/>
</dbReference>
<evidence type="ECO:0000256" key="5">
    <source>
        <dbReference type="ARBA" id="ARBA00022763"/>
    </source>
</evidence>
<dbReference type="InterPro" id="IPR024759">
    <property type="entry name" value="UvrB_YAD/RRR_dom"/>
</dbReference>
<feature type="domain" description="Helicase C-terminal" evidence="17">
    <location>
        <begin position="435"/>
        <end position="601"/>
    </location>
</feature>
<evidence type="ECO:0000256" key="11">
    <source>
        <dbReference type="ARBA" id="ARBA00029504"/>
    </source>
</evidence>
<evidence type="ECO:0000259" key="17">
    <source>
        <dbReference type="PROSITE" id="PS51194"/>
    </source>
</evidence>
<dbReference type="InterPro" id="IPR001650">
    <property type="entry name" value="Helicase_C-like"/>
</dbReference>
<dbReference type="HAMAP" id="MF_00204">
    <property type="entry name" value="UvrB"/>
    <property type="match status" value="1"/>
</dbReference>
<dbReference type="PANTHER" id="PTHR24029:SF0">
    <property type="entry name" value="UVRABC SYSTEM PROTEIN B"/>
    <property type="match status" value="1"/>
</dbReference>
<feature type="domain" description="UVR" evidence="15">
    <location>
        <begin position="627"/>
        <end position="662"/>
    </location>
</feature>
<feature type="short sequence motif" description="Beta-hairpin" evidence="12">
    <location>
        <begin position="97"/>
        <end position="120"/>
    </location>
</feature>
<evidence type="ECO:0000256" key="3">
    <source>
        <dbReference type="ARBA" id="ARBA00022490"/>
    </source>
</evidence>
<evidence type="ECO:0000256" key="14">
    <source>
        <dbReference type="SAM" id="Coils"/>
    </source>
</evidence>
<dbReference type="RefSeq" id="WP_010745018.1">
    <property type="nucleotide sequence ID" value="NZ_BAAAXM010000011.1"/>
</dbReference>
<dbReference type="PROSITE" id="PS51194">
    <property type="entry name" value="HELICASE_CTER"/>
    <property type="match status" value="1"/>
</dbReference>
<dbReference type="CDD" id="cd17916">
    <property type="entry name" value="DEXHc_UvrB"/>
    <property type="match status" value="1"/>
</dbReference>
<keyword evidence="9 12" id="KW-0234">DNA repair</keyword>
<keyword evidence="5 12" id="KW-0227">DNA damage</keyword>
<dbReference type="CDD" id="cd18790">
    <property type="entry name" value="SF2_C_UvrB"/>
    <property type="match status" value="1"/>
</dbReference>
<dbReference type="Gene3D" id="4.10.860.10">
    <property type="entry name" value="UVR domain"/>
    <property type="match status" value="1"/>
</dbReference>
<evidence type="ECO:0000313" key="18">
    <source>
        <dbReference type="EMBL" id="MDT2538893.1"/>
    </source>
</evidence>
<keyword evidence="3 12" id="KW-0963">Cytoplasm</keyword>
<comment type="subcellular location">
    <subcellularLocation>
        <location evidence="1 12 13">Cytoplasm</location>
    </subcellularLocation>
</comment>
<evidence type="ECO:0000256" key="4">
    <source>
        <dbReference type="ARBA" id="ARBA00022741"/>
    </source>
</evidence>
<dbReference type="Pfam" id="PF00271">
    <property type="entry name" value="Helicase_C"/>
    <property type="match status" value="1"/>
</dbReference>
<name>A0AAW8SXU7_9ENTE</name>
<evidence type="ECO:0000256" key="6">
    <source>
        <dbReference type="ARBA" id="ARBA00022769"/>
    </source>
</evidence>
<evidence type="ECO:0000256" key="2">
    <source>
        <dbReference type="ARBA" id="ARBA00008533"/>
    </source>
</evidence>
<keyword evidence="12 13" id="KW-0742">SOS response</keyword>
<dbReference type="GO" id="GO:0003677">
    <property type="term" value="F:DNA binding"/>
    <property type="evidence" value="ECO:0007669"/>
    <property type="project" value="UniProtKB-UniRule"/>
</dbReference>
<gene>
    <name evidence="12 18" type="primary">uvrB</name>
    <name evidence="18" type="ORF">P7D78_12225</name>
</gene>
<keyword evidence="7 12" id="KW-0067">ATP-binding</keyword>
<evidence type="ECO:0000256" key="9">
    <source>
        <dbReference type="ARBA" id="ARBA00023204"/>
    </source>
</evidence>
<protein>
    <recommendedName>
        <fullName evidence="11 12">UvrABC system protein B</fullName>
        <shortName evidence="12">Protein UvrB</shortName>
    </recommendedName>
    <alternativeName>
        <fullName evidence="12">Excinuclease ABC subunit B</fullName>
    </alternativeName>
</protein>
<dbReference type="NCBIfam" id="TIGR00631">
    <property type="entry name" value="uvrb"/>
    <property type="match status" value="1"/>
</dbReference>
<evidence type="ECO:0000256" key="7">
    <source>
        <dbReference type="ARBA" id="ARBA00022840"/>
    </source>
</evidence>
<dbReference type="InterPro" id="IPR006935">
    <property type="entry name" value="Helicase/UvrB_N"/>
</dbReference>
<dbReference type="EMBL" id="JARPXM010000012">
    <property type="protein sequence ID" value="MDT2538893.1"/>
    <property type="molecule type" value="Genomic_DNA"/>
</dbReference>
<comment type="caution">
    <text evidence="18">The sequence shown here is derived from an EMBL/GenBank/DDBJ whole genome shotgun (WGS) entry which is preliminary data.</text>
</comment>
<keyword evidence="6 12" id="KW-0228">DNA excision</keyword>
<feature type="coiled-coil region" evidence="14">
    <location>
        <begin position="623"/>
        <end position="650"/>
    </location>
</feature>
<dbReference type="InterPro" id="IPR027417">
    <property type="entry name" value="P-loop_NTPase"/>
</dbReference>
<dbReference type="InterPro" id="IPR004807">
    <property type="entry name" value="UvrB"/>
</dbReference>
<reference evidence="18" key="1">
    <citation type="submission" date="2023-03" db="EMBL/GenBank/DDBJ databases">
        <authorList>
            <person name="Shen W."/>
            <person name="Cai J."/>
        </authorList>
    </citation>
    <scope>NUCLEOTIDE SEQUENCE</scope>
    <source>
        <strain evidence="18">B646-2</strain>
    </source>
</reference>
<dbReference type="SMART" id="SM00487">
    <property type="entry name" value="DEXDc"/>
    <property type="match status" value="1"/>
</dbReference>
<dbReference type="GO" id="GO:0016887">
    <property type="term" value="F:ATP hydrolysis activity"/>
    <property type="evidence" value="ECO:0007669"/>
    <property type="project" value="InterPro"/>
</dbReference>
<comment type="similarity">
    <text evidence="2 12 13">Belongs to the UvrB family.</text>
</comment>
<keyword evidence="14" id="KW-0175">Coiled coil</keyword>
<dbReference type="GeneID" id="67040214"/>
<keyword evidence="8 12" id="KW-0267">Excision nuclease</keyword>
<keyword evidence="18" id="KW-0378">Hydrolase</keyword>
<dbReference type="InterPro" id="IPR014001">
    <property type="entry name" value="Helicase_ATP-bd"/>
</dbReference>
<dbReference type="Pfam" id="PF17757">
    <property type="entry name" value="UvrB_inter"/>
    <property type="match status" value="1"/>
</dbReference>
<evidence type="ECO:0000256" key="12">
    <source>
        <dbReference type="HAMAP-Rule" id="MF_00204"/>
    </source>
</evidence>
<dbReference type="GO" id="GO:0005524">
    <property type="term" value="F:ATP binding"/>
    <property type="evidence" value="ECO:0007669"/>
    <property type="project" value="UniProtKB-UniRule"/>
</dbReference>
<dbReference type="PROSITE" id="PS51192">
    <property type="entry name" value="HELICASE_ATP_BIND_1"/>
    <property type="match status" value="1"/>
</dbReference>
<keyword evidence="4 12" id="KW-0547">Nucleotide-binding</keyword>
<dbReference type="GO" id="GO:0009380">
    <property type="term" value="C:excinuclease repair complex"/>
    <property type="evidence" value="ECO:0007669"/>
    <property type="project" value="InterPro"/>
</dbReference>
<dbReference type="InterPro" id="IPR001943">
    <property type="entry name" value="UVR_dom"/>
</dbReference>
<feature type="coiled-coil region" evidence="14">
    <location>
        <begin position="269"/>
        <end position="296"/>
    </location>
</feature>
<dbReference type="AlphaFoldDB" id="A0AAW8SXU7"/>
<dbReference type="SUPFAM" id="SSF46600">
    <property type="entry name" value="C-terminal UvrC-binding domain of UvrB"/>
    <property type="match status" value="1"/>
</dbReference>
<dbReference type="Proteomes" id="UP001249240">
    <property type="component" value="Unassembled WGS sequence"/>
</dbReference>
<dbReference type="InterPro" id="IPR041471">
    <property type="entry name" value="UvrB_inter"/>
</dbReference>
<dbReference type="GO" id="GO:0009381">
    <property type="term" value="F:excinuclease ABC activity"/>
    <property type="evidence" value="ECO:0007669"/>
    <property type="project" value="UniProtKB-UniRule"/>
</dbReference>
<dbReference type="Pfam" id="PF02151">
    <property type="entry name" value="UVR"/>
    <property type="match status" value="1"/>
</dbReference>
<evidence type="ECO:0000256" key="8">
    <source>
        <dbReference type="ARBA" id="ARBA00022881"/>
    </source>
</evidence>
<dbReference type="Gene3D" id="3.40.50.300">
    <property type="entry name" value="P-loop containing nucleotide triphosphate hydrolases"/>
    <property type="match status" value="3"/>
</dbReference>
<evidence type="ECO:0000259" key="16">
    <source>
        <dbReference type="PROSITE" id="PS51192"/>
    </source>
</evidence>
<comment type="function">
    <text evidence="12">The UvrABC repair system catalyzes the recognition and processing of DNA lesions. A damage recognition complex composed of 2 UvrA and 2 UvrB subunits scans DNA for abnormalities. Upon binding of the UvrA(2)B(2) complex to a putative damaged site, the DNA wraps around one UvrB monomer. DNA wrap is dependent on ATP binding by UvrB and probably causes local melting of the DNA helix, facilitating insertion of UvrB beta-hairpin between the DNA strands. Then UvrB probes one DNA strand for the presence of a lesion. If a lesion is found the UvrA subunits dissociate and the UvrB-DNA preincision complex is formed. This complex is subsequently bound by UvrC and the second UvrB is released. If no lesion is found, the DNA wraps around the other UvrB subunit that will check the other stand for damage.</text>
</comment>
<feature type="domain" description="Helicase ATP-binding" evidence="16">
    <location>
        <begin position="31"/>
        <end position="166"/>
    </location>
</feature>
<dbReference type="SMART" id="SM00490">
    <property type="entry name" value="HELICc"/>
    <property type="match status" value="1"/>
</dbReference>
<accession>A0AAW8SXU7</accession>
<evidence type="ECO:0000313" key="19">
    <source>
        <dbReference type="Proteomes" id="UP001249240"/>
    </source>
</evidence>
<proteinExistence type="inferred from homology"/>
<dbReference type="NCBIfam" id="NF003673">
    <property type="entry name" value="PRK05298.1"/>
    <property type="match status" value="1"/>
</dbReference>
<comment type="domain">
    <text evidence="12">The beta-hairpin motif is involved in DNA binding.</text>
</comment>
<evidence type="ECO:0000256" key="13">
    <source>
        <dbReference type="RuleBase" id="RU003587"/>
    </source>
</evidence>
<organism evidence="18 19">
    <name type="scientific">Enterococcus raffinosus</name>
    <dbReference type="NCBI Taxonomy" id="71452"/>
    <lineage>
        <taxon>Bacteria</taxon>
        <taxon>Bacillati</taxon>
        <taxon>Bacillota</taxon>
        <taxon>Bacilli</taxon>
        <taxon>Lactobacillales</taxon>
        <taxon>Enterococcaceae</taxon>
        <taxon>Enterococcus</taxon>
    </lineage>
</organism>
<dbReference type="GO" id="GO:0005737">
    <property type="term" value="C:cytoplasm"/>
    <property type="evidence" value="ECO:0007669"/>
    <property type="project" value="UniProtKB-SubCell"/>
</dbReference>
<dbReference type="InterPro" id="IPR036876">
    <property type="entry name" value="UVR_dom_sf"/>
</dbReference>
<feature type="binding site" evidence="12">
    <location>
        <begin position="44"/>
        <end position="51"/>
    </location>
    <ligand>
        <name>ATP</name>
        <dbReference type="ChEBI" id="CHEBI:30616"/>
    </ligand>
</feature>